<dbReference type="EMBL" id="JAJSOF020000031">
    <property type="protein sequence ID" value="KAJ4430870.1"/>
    <property type="molecule type" value="Genomic_DNA"/>
</dbReference>
<evidence type="ECO:0000313" key="1">
    <source>
        <dbReference type="EMBL" id="KAJ4430870.1"/>
    </source>
</evidence>
<dbReference type="Proteomes" id="UP001148838">
    <property type="component" value="Unassembled WGS sequence"/>
</dbReference>
<organism evidence="1 2">
    <name type="scientific">Periplaneta americana</name>
    <name type="common">American cockroach</name>
    <name type="synonym">Blatta americana</name>
    <dbReference type="NCBI Taxonomy" id="6978"/>
    <lineage>
        <taxon>Eukaryota</taxon>
        <taxon>Metazoa</taxon>
        <taxon>Ecdysozoa</taxon>
        <taxon>Arthropoda</taxon>
        <taxon>Hexapoda</taxon>
        <taxon>Insecta</taxon>
        <taxon>Pterygota</taxon>
        <taxon>Neoptera</taxon>
        <taxon>Polyneoptera</taxon>
        <taxon>Dictyoptera</taxon>
        <taxon>Blattodea</taxon>
        <taxon>Blattoidea</taxon>
        <taxon>Blattidae</taxon>
        <taxon>Blattinae</taxon>
        <taxon>Periplaneta</taxon>
    </lineage>
</organism>
<sequence>MSKLEWTEGAVINLINAYREQETSWNPEHPTYHNKVRKHLVLGSYWKDVQLQASIYRHHKARTGIADVLKRRGWEVYEEIHCVSSLDSNRRADIVAIHRTQSKGIVLDPTIRFERDALQAQHVDMEKKSIYDSCIPYLSEKYNIPTITYRDGCDPSTLKFSFYRTIIRANTIEAGTACFFVYWTIMLNGILEYTEIPYLQKNSPQFFEDEDDEDMQERANSLMYVYRELAFFEGLTYFLRTNCFEDDVYDETIKCPTGNYSEVAMLNKVQKEYDANSVGSLRILYKNCQDTLSIDFSLTMFLTVVMSCEQG</sequence>
<gene>
    <name evidence="1" type="ORF">ANN_19461</name>
</gene>
<evidence type="ECO:0000313" key="2">
    <source>
        <dbReference type="Proteomes" id="UP001148838"/>
    </source>
</evidence>
<protein>
    <submittedName>
        <fullName evidence="1">Uncharacterized protein</fullName>
    </submittedName>
</protein>
<name>A0ABQ8SA62_PERAM</name>
<keyword evidence="2" id="KW-1185">Reference proteome</keyword>
<comment type="caution">
    <text evidence="1">The sequence shown here is derived from an EMBL/GenBank/DDBJ whole genome shotgun (WGS) entry which is preliminary data.</text>
</comment>
<accession>A0ABQ8SA62</accession>
<reference evidence="1 2" key="1">
    <citation type="journal article" date="2022" name="Allergy">
        <title>Genome assembly and annotation of Periplaneta americana reveal a comprehensive cockroach allergen profile.</title>
        <authorList>
            <person name="Wang L."/>
            <person name="Xiong Q."/>
            <person name="Saelim N."/>
            <person name="Wang L."/>
            <person name="Nong W."/>
            <person name="Wan A.T."/>
            <person name="Shi M."/>
            <person name="Liu X."/>
            <person name="Cao Q."/>
            <person name="Hui J.H.L."/>
            <person name="Sookrung N."/>
            <person name="Leung T.F."/>
            <person name="Tungtrongchitr A."/>
            <person name="Tsui S.K.W."/>
        </authorList>
    </citation>
    <scope>NUCLEOTIDE SEQUENCE [LARGE SCALE GENOMIC DNA]</scope>
    <source>
        <strain evidence="1">PWHHKU_190912</strain>
    </source>
</reference>
<proteinExistence type="predicted"/>